<feature type="region of interest" description="Disordered" evidence="2">
    <location>
        <begin position="1"/>
        <end position="53"/>
    </location>
</feature>
<reference evidence="4" key="1">
    <citation type="journal article" date="2019" name="Int. J. Syst. Evol. Microbiol.">
        <title>The Global Catalogue of Microorganisms (GCM) 10K type strain sequencing project: providing services to taxonomists for standard genome sequencing and annotation.</title>
        <authorList>
            <consortium name="The Broad Institute Genomics Platform"/>
            <consortium name="The Broad Institute Genome Sequencing Center for Infectious Disease"/>
            <person name="Wu L."/>
            <person name="Ma J."/>
        </authorList>
    </citation>
    <scope>NUCLEOTIDE SEQUENCE [LARGE SCALE GENOMIC DNA]</scope>
    <source>
        <strain evidence="4">JCM 16703</strain>
    </source>
</reference>
<dbReference type="Proteomes" id="UP001501495">
    <property type="component" value="Unassembled WGS sequence"/>
</dbReference>
<proteinExistence type="predicted"/>
<dbReference type="Pfam" id="PF05991">
    <property type="entry name" value="NYN_YacP"/>
    <property type="match status" value="1"/>
</dbReference>
<dbReference type="PANTHER" id="PTHR34547">
    <property type="entry name" value="YACP-LIKE NYN DOMAIN PROTEIN"/>
    <property type="match status" value="1"/>
</dbReference>
<feature type="coiled-coil region" evidence="1">
    <location>
        <begin position="179"/>
        <end position="278"/>
    </location>
</feature>
<comment type="caution">
    <text evidence="3">The sequence shown here is derived from an EMBL/GenBank/DDBJ whole genome shotgun (WGS) entry which is preliminary data.</text>
</comment>
<accession>A0ABP7XEF7</accession>
<keyword evidence="4" id="KW-1185">Reference proteome</keyword>
<name>A0ABP7XEF7_9ACTN</name>
<gene>
    <name evidence="3" type="ORF">GCM10022215_08690</name>
</gene>
<dbReference type="InterPro" id="IPR010298">
    <property type="entry name" value="YacP-like"/>
</dbReference>
<dbReference type="PANTHER" id="PTHR34547:SF1">
    <property type="entry name" value="YACP-LIKE NYN DOMAIN PROTEIN"/>
    <property type="match status" value="1"/>
</dbReference>
<evidence type="ECO:0000313" key="3">
    <source>
        <dbReference type="EMBL" id="GAA4112403.1"/>
    </source>
</evidence>
<evidence type="ECO:0000256" key="2">
    <source>
        <dbReference type="SAM" id="MobiDB-lite"/>
    </source>
</evidence>
<organism evidence="3 4">
    <name type="scientific">Nocardioides fonticola</name>
    <dbReference type="NCBI Taxonomy" id="450363"/>
    <lineage>
        <taxon>Bacteria</taxon>
        <taxon>Bacillati</taxon>
        <taxon>Actinomycetota</taxon>
        <taxon>Actinomycetes</taxon>
        <taxon>Propionibacteriales</taxon>
        <taxon>Nocardioidaceae</taxon>
        <taxon>Nocardioides</taxon>
    </lineage>
</organism>
<sequence length="494" mass="52091">MIGTLGGAADNPRATRTTASDPARATRLEGPGEGPGRARRRGDRRGGGMVAPRLDELPGAVRTRVVALAAEVLPDVPALPPALRRVAAFAPARRARLGATAIVEGLGEDAVRERVATQVQSRRSARIAALESGGLDDPAEAAALDWLVRPEGWEERCRVEIAEVADREAPSPEQERAREERWRARAEQAEQALREARAAHRQQVDELKAEVATLRRRVGELRREARDGAEQEAAAAMAALQEEIATATADRARAEARAGAAAAEAADLRARLETAERDGGAEAGARRAARAARAEREEASVRARLLLDTVLEAASGLRRELALPSVAGTPAARVEAALEAEDAASSAVGGATAGRVAVTASLLERYLTMPRSRLIVDGYNVSKAAWPASSLEVQRQRLLTALAPLVARTGAETTVVFDAAEAGSRPPVHPPRGLRVVFSPRGVIADEVVGRLAEAEPAGRVVLVVSDDGEVADRAARAAARPVGARALLDLLAR</sequence>
<protein>
    <submittedName>
        <fullName evidence="3">NYN domain-containing protein</fullName>
    </submittedName>
</protein>
<dbReference type="EMBL" id="BAAAZH010000008">
    <property type="protein sequence ID" value="GAA4112403.1"/>
    <property type="molecule type" value="Genomic_DNA"/>
</dbReference>
<evidence type="ECO:0000313" key="4">
    <source>
        <dbReference type="Proteomes" id="UP001501495"/>
    </source>
</evidence>
<keyword evidence="1" id="KW-0175">Coiled coil</keyword>
<evidence type="ECO:0000256" key="1">
    <source>
        <dbReference type="SAM" id="Coils"/>
    </source>
</evidence>